<dbReference type="RefSeq" id="WP_163298852.1">
    <property type="nucleotide sequence ID" value="NZ_JAAGRR010000079.1"/>
</dbReference>
<evidence type="ECO:0000313" key="3">
    <source>
        <dbReference type="EMBL" id="NDY42719.1"/>
    </source>
</evidence>
<protein>
    <submittedName>
        <fullName evidence="3">Prepilin-type N-terminal cleavage/methylation domain-containing protein</fullName>
    </submittedName>
</protein>
<keyword evidence="2" id="KW-1133">Transmembrane helix</keyword>
<evidence type="ECO:0000313" key="4">
    <source>
        <dbReference type="Proteomes" id="UP000469346"/>
    </source>
</evidence>
<feature type="region of interest" description="Disordered" evidence="1">
    <location>
        <begin position="1"/>
        <end position="21"/>
    </location>
</feature>
<dbReference type="Proteomes" id="UP000469346">
    <property type="component" value="Unassembled WGS sequence"/>
</dbReference>
<feature type="transmembrane region" description="Helical" evidence="2">
    <location>
        <begin position="23"/>
        <end position="47"/>
    </location>
</feature>
<dbReference type="Pfam" id="PF07963">
    <property type="entry name" value="N_methyl"/>
    <property type="match status" value="1"/>
</dbReference>
<keyword evidence="2" id="KW-0812">Transmembrane</keyword>
<reference evidence="3 4" key="1">
    <citation type="submission" date="2020-02" db="EMBL/GenBank/DDBJ databases">
        <title>Comparative genomics of sulfur disproportionating microorganisms.</title>
        <authorList>
            <person name="Ward L.M."/>
            <person name="Bertran E."/>
            <person name="Johnston D.T."/>
        </authorList>
    </citation>
    <scope>NUCLEOTIDE SEQUENCE [LARGE SCALE GENOMIC DNA]</scope>
    <source>
        <strain evidence="3 4">DSM 100025</strain>
    </source>
</reference>
<sequence>MTQRRDARTIPGHPAGRPPTDEAGFTLIETIIAILILTVGILGWMAFQGSTIRQRTFSRELTRGLQVAQGRLDERAAVVSGWDTSKIGSAACNGTATDTVGAAAYSTRWTSDGDTPMGAAKTFWKVQVETTWRDAAGLTHRVTLDRLVEGK</sequence>
<keyword evidence="2" id="KW-0472">Membrane</keyword>
<comment type="caution">
    <text evidence="3">The sequence shown here is derived from an EMBL/GenBank/DDBJ whole genome shotgun (WGS) entry which is preliminary data.</text>
</comment>
<evidence type="ECO:0000256" key="1">
    <source>
        <dbReference type="SAM" id="MobiDB-lite"/>
    </source>
</evidence>
<name>A0A6N9TNI6_DISTH</name>
<organism evidence="3 4">
    <name type="scientific">Dissulfurirhabdus thermomarina</name>
    <dbReference type="NCBI Taxonomy" id="1765737"/>
    <lineage>
        <taxon>Bacteria</taxon>
        <taxon>Deltaproteobacteria</taxon>
        <taxon>Dissulfurirhabdaceae</taxon>
        <taxon>Dissulfurirhabdus</taxon>
    </lineage>
</organism>
<dbReference type="InterPro" id="IPR012902">
    <property type="entry name" value="N_methyl_site"/>
</dbReference>
<proteinExistence type="predicted"/>
<dbReference type="AlphaFoldDB" id="A0A6N9TNI6"/>
<keyword evidence="4" id="KW-1185">Reference proteome</keyword>
<dbReference type="EMBL" id="JAAGRR010000079">
    <property type="protein sequence ID" value="NDY42719.1"/>
    <property type="molecule type" value="Genomic_DNA"/>
</dbReference>
<evidence type="ECO:0000256" key="2">
    <source>
        <dbReference type="SAM" id="Phobius"/>
    </source>
</evidence>
<accession>A0A6N9TNI6</accession>
<gene>
    <name evidence="3" type="ORF">G3N55_07680</name>
</gene>
<dbReference type="NCBIfam" id="TIGR02532">
    <property type="entry name" value="IV_pilin_GFxxxE"/>
    <property type="match status" value="1"/>
</dbReference>